<dbReference type="Pfam" id="PF00664">
    <property type="entry name" value="ABC_membrane"/>
    <property type="match status" value="1"/>
</dbReference>
<feature type="domain" description="ABC transporter" evidence="6">
    <location>
        <begin position="326"/>
        <end position="572"/>
    </location>
</feature>
<evidence type="ECO:0000313" key="8">
    <source>
        <dbReference type="EMBL" id="MDQ0645996.1"/>
    </source>
</evidence>
<evidence type="ECO:0000259" key="7">
    <source>
        <dbReference type="PROSITE" id="PS50929"/>
    </source>
</evidence>
<sequence>MRSVPEPYSPPPEGSTPAGFLRWLIRMQWTTVLQGSVCDIVWLLGLALTPWAIGRAIDEGLVAGDGGAFLRWLAVVVWLQLQHSLIQGLRDRAGSVNFERAASRVNQVIAHAATGATVAVDRRLRAGAIVTLVSSDTWMLGFVPLNVGSLLSALVSFTTVSVLLLRDSVVLGLLVIVGVPAFTLVQFTLVRSLHSRQWAVREESERMNAVAADSVRGMRVLRGIGGEEQFLDRFRRHSTGLSDAAKRAAWPLAAADGLNVLIAGVLVAALTWIGALLVAQGELQIGALVAFYGYAGFMMLPVTLFNQVLRVVVGGLIGARKIVEVLGVEPLWESSEGRARDDESGAAESAMTDAATGLVVREGELLGVVLTESAVARALVDRLGRLDADDVGAEGEVTLRSRGIRSLPIADVRARVVVADPVPFLFSGTLRSVLDPRGRHDDPAILRAVAAVDAIDVVEAVGGLDVLVGERGVEFSGGQRQRLGVARVLLSDPEILVLHDPTSSVDAPTEERMAQGIRSARRGRTTVVVTASPLVLTQTDRVAHVVRGAVVSEGTHDDLLRRDSGYRRAVLRAQAQPNLTERAEEGR</sequence>
<comment type="subcellular location">
    <subcellularLocation>
        <location evidence="1">Cell membrane</location>
        <topology evidence="1">Multi-pass membrane protein</topology>
    </subcellularLocation>
</comment>
<dbReference type="EMBL" id="JAUSXV010000001">
    <property type="protein sequence ID" value="MDQ0645996.1"/>
    <property type="molecule type" value="Genomic_DNA"/>
</dbReference>
<dbReference type="InterPro" id="IPR003439">
    <property type="entry name" value="ABC_transporter-like_ATP-bd"/>
</dbReference>
<dbReference type="PROSITE" id="PS50893">
    <property type="entry name" value="ABC_TRANSPORTER_2"/>
    <property type="match status" value="1"/>
</dbReference>
<dbReference type="CDD" id="cd07346">
    <property type="entry name" value="ABC_6TM_exporters"/>
    <property type="match status" value="1"/>
</dbReference>
<dbReference type="GO" id="GO:0016887">
    <property type="term" value="F:ATP hydrolysis activity"/>
    <property type="evidence" value="ECO:0007669"/>
    <property type="project" value="InterPro"/>
</dbReference>
<dbReference type="Pfam" id="PF00005">
    <property type="entry name" value="ABC_tran"/>
    <property type="match status" value="1"/>
</dbReference>
<dbReference type="Proteomes" id="UP001244427">
    <property type="component" value="Unassembled WGS sequence"/>
</dbReference>
<dbReference type="AlphaFoldDB" id="A0AAW8ERS9"/>
<keyword evidence="2 5" id="KW-0812">Transmembrane</keyword>
<accession>A0AAW8ERS9</accession>
<gene>
    <name evidence="8" type="ORF">QFZ53_000192</name>
</gene>
<dbReference type="InterPro" id="IPR027417">
    <property type="entry name" value="P-loop_NTPase"/>
</dbReference>
<keyword evidence="3 5" id="KW-1133">Transmembrane helix</keyword>
<dbReference type="PROSITE" id="PS00211">
    <property type="entry name" value="ABC_TRANSPORTER_1"/>
    <property type="match status" value="1"/>
</dbReference>
<evidence type="ECO:0000256" key="1">
    <source>
        <dbReference type="ARBA" id="ARBA00004651"/>
    </source>
</evidence>
<dbReference type="InterPro" id="IPR039421">
    <property type="entry name" value="Type_1_exporter"/>
</dbReference>
<dbReference type="PANTHER" id="PTHR43394">
    <property type="entry name" value="ATP-DEPENDENT PERMEASE MDL1, MITOCHONDRIAL"/>
    <property type="match status" value="1"/>
</dbReference>
<feature type="transmembrane region" description="Helical" evidence="5">
    <location>
        <begin position="170"/>
        <end position="190"/>
    </location>
</feature>
<evidence type="ECO:0000256" key="3">
    <source>
        <dbReference type="ARBA" id="ARBA00022989"/>
    </source>
</evidence>
<evidence type="ECO:0000256" key="5">
    <source>
        <dbReference type="SAM" id="Phobius"/>
    </source>
</evidence>
<feature type="transmembrane region" description="Helical" evidence="5">
    <location>
        <begin position="285"/>
        <end position="305"/>
    </location>
</feature>
<dbReference type="InterPro" id="IPR011527">
    <property type="entry name" value="ABC1_TM_dom"/>
</dbReference>
<comment type="caution">
    <text evidence="8">The sequence shown here is derived from an EMBL/GenBank/DDBJ whole genome shotgun (WGS) entry which is preliminary data.</text>
</comment>
<name>A0AAW8ERS9_9MICO</name>
<feature type="transmembrane region" description="Helical" evidence="5">
    <location>
        <begin position="257"/>
        <end position="279"/>
    </location>
</feature>
<dbReference type="PANTHER" id="PTHR43394:SF1">
    <property type="entry name" value="ATP-BINDING CASSETTE SUB-FAMILY B MEMBER 10, MITOCHONDRIAL"/>
    <property type="match status" value="1"/>
</dbReference>
<keyword evidence="4 5" id="KW-0472">Membrane</keyword>
<organism evidence="8 9">
    <name type="scientific">Microbacterium natoriense</name>
    <dbReference type="NCBI Taxonomy" id="284570"/>
    <lineage>
        <taxon>Bacteria</taxon>
        <taxon>Bacillati</taxon>
        <taxon>Actinomycetota</taxon>
        <taxon>Actinomycetes</taxon>
        <taxon>Micrococcales</taxon>
        <taxon>Microbacteriaceae</taxon>
        <taxon>Microbacterium</taxon>
    </lineage>
</organism>
<keyword evidence="9" id="KW-1185">Reference proteome</keyword>
<dbReference type="GO" id="GO:0015421">
    <property type="term" value="F:ABC-type oligopeptide transporter activity"/>
    <property type="evidence" value="ECO:0007669"/>
    <property type="project" value="TreeGrafter"/>
</dbReference>
<dbReference type="Gene3D" id="1.20.1560.10">
    <property type="entry name" value="ABC transporter type 1, transmembrane domain"/>
    <property type="match status" value="1"/>
</dbReference>
<dbReference type="GO" id="GO:0005886">
    <property type="term" value="C:plasma membrane"/>
    <property type="evidence" value="ECO:0007669"/>
    <property type="project" value="UniProtKB-SubCell"/>
</dbReference>
<dbReference type="GO" id="GO:0005524">
    <property type="term" value="F:ATP binding"/>
    <property type="evidence" value="ECO:0007669"/>
    <property type="project" value="InterPro"/>
</dbReference>
<dbReference type="PROSITE" id="PS50929">
    <property type="entry name" value="ABC_TM1F"/>
    <property type="match status" value="1"/>
</dbReference>
<proteinExistence type="predicted"/>
<protein>
    <submittedName>
        <fullName evidence="8">ABC-type multidrug transport system fused ATPase/permease subunit</fullName>
    </submittedName>
</protein>
<reference evidence="8 9" key="1">
    <citation type="submission" date="2023-07" db="EMBL/GenBank/DDBJ databases">
        <title>Comparative genomics of wheat-associated soil bacteria to identify genetic determinants of phenazine resistance.</title>
        <authorList>
            <person name="Mouncey N."/>
        </authorList>
    </citation>
    <scope>NUCLEOTIDE SEQUENCE [LARGE SCALE GENOMIC DNA]</scope>
    <source>
        <strain evidence="8 9">W4I9-1</strain>
    </source>
</reference>
<dbReference type="RefSeq" id="WP_307292550.1">
    <property type="nucleotide sequence ID" value="NZ_JAUSXV010000001.1"/>
</dbReference>
<feature type="transmembrane region" description="Helical" evidence="5">
    <location>
        <begin position="142"/>
        <end position="164"/>
    </location>
</feature>
<feature type="domain" description="ABC transmembrane type-1" evidence="7">
    <location>
        <begin position="40"/>
        <end position="314"/>
    </location>
</feature>
<evidence type="ECO:0000313" key="9">
    <source>
        <dbReference type="Proteomes" id="UP001244427"/>
    </source>
</evidence>
<dbReference type="Gene3D" id="3.40.50.300">
    <property type="entry name" value="P-loop containing nucleotide triphosphate hydrolases"/>
    <property type="match status" value="1"/>
</dbReference>
<evidence type="ECO:0000259" key="6">
    <source>
        <dbReference type="PROSITE" id="PS50893"/>
    </source>
</evidence>
<feature type="transmembrane region" description="Helical" evidence="5">
    <location>
        <begin position="32"/>
        <end position="54"/>
    </location>
</feature>
<evidence type="ECO:0000256" key="4">
    <source>
        <dbReference type="ARBA" id="ARBA00023136"/>
    </source>
</evidence>
<dbReference type="SUPFAM" id="SSF52540">
    <property type="entry name" value="P-loop containing nucleoside triphosphate hydrolases"/>
    <property type="match status" value="1"/>
</dbReference>
<dbReference type="InterPro" id="IPR036640">
    <property type="entry name" value="ABC1_TM_sf"/>
</dbReference>
<dbReference type="InterPro" id="IPR017871">
    <property type="entry name" value="ABC_transporter-like_CS"/>
</dbReference>
<evidence type="ECO:0000256" key="2">
    <source>
        <dbReference type="ARBA" id="ARBA00022692"/>
    </source>
</evidence>
<dbReference type="SUPFAM" id="SSF90123">
    <property type="entry name" value="ABC transporter transmembrane region"/>
    <property type="match status" value="1"/>
</dbReference>